<gene>
    <name evidence="2" type="ORF">WIX40_09175</name>
</gene>
<dbReference type="InterPro" id="IPR050834">
    <property type="entry name" value="Glycosyltransf_2"/>
</dbReference>
<dbReference type="InterPro" id="IPR001173">
    <property type="entry name" value="Glyco_trans_2-like"/>
</dbReference>
<dbReference type="SUPFAM" id="SSF53448">
    <property type="entry name" value="Nucleotide-diphospho-sugar transferases"/>
    <property type="match status" value="1"/>
</dbReference>
<dbReference type="PANTHER" id="PTHR43685:SF2">
    <property type="entry name" value="GLYCOSYLTRANSFERASE 2-LIKE DOMAIN-CONTAINING PROTEIN"/>
    <property type="match status" value="1"/>
</dbReference>
<dbReference type="CDD" id="cd00761">
    <property type="entry name" value="Glyco_tranf_GTA_type"/>
    <property type="match status" value="1"/>
</dbReference>
<name>A0ABD5JUB1_9HYPH</name>
<keyword evidence="2" id="KW-0328">Glycosyltransferase</keyword>
<dbReference type="Proteomes" id="UP001362311">
    <property type="component" value="Unassembled WGS sequence"/>
</dbReference>
<evidence type="ECO:0000313" key="3">
    <source>
        <dbReference type="Proteomes" id="UP001362311"/>
    </source>
</evidence>
<keyword evidence="2" id="KW-0808">Transferase</keyword>
<comment type="caution">
    <text evidence="2">The sequence shown here is derived from an EMBL/GenBank/DDBJ whole genome shotgun (WGS) entry which is preliminary data.</text>
</comment>
<evidence type="ECO:0000313" key="2">
    <source>
        <dbReference type="EMBL" id="MEJ5900280.1"/>
    </source>
</evidence>
<dbReference type="GO" id="GO:0016757">
    <property type="term" value="F:glycosyltransferase activity"/>
    <property type="evidence" value="ECO:0007669"/>
    <property type="project" value="UniProtKB-KW"/>
</dbReference>
<sequence>MQRYSILISVVTRNRPAMLAALLKSLESVVVPEQVSLHFLVVENDSRKSLDEQVTAFAARMPDHIVQYRLEPRIGISHSRNCALNHAVDNGHDFLVFIDDDEIPEPNWLIELFAEQQRESLDIVGSPVRPMPVEGKLNIWQKFVWSGLDRLASRSERKSRAKWENGLAGGIKVATGSWMGRLDFFRETGLRFDSYFGLTGGEDWHLWAKAKTLNAKTGWAPDAIVYETVPLSRLTLAYHFRRNRDHNTTEFISSYKKNPSRALGKLPSLLASRSWKLLVSVLSIPLKGAPAVLASATALGGLVGLLRGCRGKQSMHYAKTTGH</sequence>
<feature type="domain" description="Glycosyltransferase 2-like" evidence="1">
    <location>
        <begin position="10"/>
        <end position="143"/>
    </location>
</feature>
<dbReference type="Gene3D" id="3.90.550.10">
    <property type="entry name" value="Spore Coat Polysaccharide Biosynthesis Protein SpsA, Chain A"/>
    <property type="match status" value="1"/>
</dbReference>
<organism evidence="2 3">
    <name type="scientific">Ochrobactrum teleogrylli</name>
    <dbReference type="NCBI Taxonomy" id="2479765"/>
    <lineage>
        <taxon>Bacteria</taxon>
        <taxon>Pseudomonadati</taxon>
        <taxon>Pseudomonadota</taxon>
        <taxon>Alphaproteobacteria</taxon>
        <taxon>Hyphomicrobiales</taxon>
        <taxon>Brucellaceae</taxon>
        <taxon>Brucella/Ochrobactrum group</taxon>
        <taxon>Ochrobactrum</taxon>
    </lineage>
</organism>
<dbReference type="EMBL" id="JBBHKQ010000001">
    <property type="protein sequence ID" value="MEJ5900280.1"/>
    <property type="molecule type" value="Genomic_DNA"/>
</dbReference>
<reference evidence="2 3" key="1">
    <citation type="submission" date="2024-03" db="EMBL/GenBank/DDBJ databases">
        <title>Reference genomes for the five species model microbial community.</title>
        <authorList>
            <person name="Padfield D."/>
        </authorList>
    </citation>
    <scope>NUCLEOTIDE SEQUENCE [LARGE SCALE GENOMIC DNA]</scope>
    <source>
        <strain evidence="2 3">AB1</strain>
    </source>
</reference>
<dbReference type="InterPro" id="IPR029044">
    <property type="entry name" value="Nucleotide-diphossugar_trans"/>
</dbReference>
<dbReference type="PANTHER" id="PTHR43685">
    <property type="entry name" value="GLYCOSYLTRANSFERASE"/>
    <property type="match status" value="1"/>
</dbReference>
<protein>
    <submittedName>
        <fullName evidence="2">Glycosyltransferase</fullName>
        <ecNumber evidence="2">2.4.-.-</ecNumber>
    </submittedName>
</protein>
<accession>A0ABD5JUB1</accession>
<dbReference type="AlphaFoldDB" id="A0ABD5JUB1"/>
<dbReference type="Pfam" id="PF00535">
    <property type="entry name" value="Glycos_transf_2"/>
    <property type="match status" value="1"/>
</dbReference>
<dbReference type="EC" id="2.4.-.-" evidence="2"/>
<dbReference type="RefSeq" id="WP_109368900.1">
    <property type="nucleotide sequence ID" value="NZ_JBBHKQ010000001.1"/>
</dbReference>
<evidence type="ECO:0000259" key="1">
    <source>
        <dbReference type="Pfam" id="PF00535"/>
    </source>
</evidence>
<proteinExistence type="predicted"/>